<dbReference type="PROSITE" id="PS00189">
    <property type="entry name" value="LIPOYL"/>
    <property type="match status" value="1"/>
</dbReference>
<dbReference type="EMBL" id="OZ026884">
    <property type="protein sequence ID" value="CAL1241238.1"/>
    <property type="molecule type" value="Genomic_DNA"/>
</dbReference>
<accession>A0ABM9NKS5</accession>
<sequence>MRIEVTVPNLPESVNDATLLDWHKQPGDPVTKADNLVDLETEKVVLEVPVPENGILQEIRRHKGDVVVSGEVLAVIETEARPQEAGPAPRAEAPAPRAEAPAPRAEAPDALSPAVRRLLLEHGLDPAKIPARGPDGRLTKQDVLDYLERRQPPTQEAPPAAARGTAIPPEQATRPAPARGPERRVPMSRLRARIAERLLEAQRTTATLTTFNEVNLQKVFELRQHYRAKFEQTHKVKLGFMSFFVKATVAALQRFPIVNASIDGDQIVYHDYYDIGIAVSTERGLVVPVLRDADKLGFAEIEQAIAAFSQKARDGKLSYEELTGGTFTITNGGIFGSMLSTPILNPPQSAILGMHAIKERPVVEEGQIVIRPMIYLALSYDHRLIDGREAVSCLLAIKESLEDPARLLLGI</sequence>
<evidence type="ECO:0000256" key="7">
    <source>
        <dbReference type="ARBA" id="ARBA00022679"/>
    </source>
</evidence>
<evidence type="ECO:0000256" key="12">
    <source>
        <dbReference type="SAM" id="MobiDB-lite"/>
    </source>
</evidence>
<comment type="catalytic activity">
    <reaction evidence="10 11">
        <text>N(6)-[(R)-dihydrolipoyl]-L-lysyl-[protein] + succinyl-CoA = N(6)-[(R)-S(8)-succinyldihydrolipoyl]-L-lysyl-[protein] + CoA</text>
        <dbReference type="Rhea" id="RHEA:15213"/>
        <dbReference type="Rhea" id="RHEA-COMP:10475"/>
        <dbReference type="Rhea" id="RHEA-COMP:20092"/>
        <dbReference type="ChEBI" id="CHEBI:57287"/>
        <dbReference type="ChEBI" id="CHEBI:57292"/>
        <dbReference type="ChEBI" id="CHEBI:83100"/>
        <dbReference type="ChEBI" id="CHEBI:83120"/>
        <dbReference type="EC" id="2.3.1.61"/>
    </reaction>
</comment>
<keyword evidence="16" id="KW-1185">Reference proteome</keyword>
<dbReference type="InterPro" id="IPR000089">
    <property type="entry name" value="Biotin_lipoyl"/>
</dbReference>
<feature type="region of interest" description="Disordered" evidence="12">
    <location>
        <begin position="78"/>
        <end position="108"/>
    </location>
</feature>
<evidence type="ECO:0000313" key="15">
    <source>
        <dbReference type="EMBL" id="CAL1241238.1"/>
    </source>
</evidence>
<dbReference type="PROSITE" id="PS50968">
    <property type="entry name" value="BIOTINYL_LIPOYL"/>
    <property type="match status" value="1"/>
</dbReference>
<evidence type="ECO:0000256" key="2">
    <source>
        <dbReference type="ARBA" id="ARBA00005145"/>
    </source>
</evidence>
<dbReference type="RefSeq" id="WP_348757768.1">
    <property type="nucleotide sequence ID" value="NZ_OZ026884.1"/>
</dbReference>
<dbReference type="InterPro" id="IPR001078">
    <property type="entry name" value="2-oxoacid_DH_actylTfrase"/>
</dbReference>
<evidence type="ECO:0000313" key="16">
    <source>
        <dbReference type="Proteomes" id="UP001497493"/>
    </source>
</evidence>
<dbReference type="SUPFAM" id="SSF47005">
    <property type="entry name" value="Peripheral subunit-binding domain of 2-oxo acid dehydrogenase complex"/>
    <property type="match status" value="1"/>
</dbReference>
<dbReference type="GO" id="GO:0004149">
    <property type="term" value="F:dihydrolipoyllysine-residue succinyltransferase activity"/>
    <property type="evidence" value="ECO:0007669"/>
    <property type="project" value="UniProtKB-EC"/>
</dbReference>
<dbReference type="PANTHER" id="PTHR43416:SF5">
    <property type="entry name" value="DIHYDROLIPOYLLYSINE-RESIDUE SUCCINYLTRANSFERASE COMPONENT OF 2-OXOGLUTARATE DEHYDROGENASE COMPLEX, MITOCHONDRIAL"/>
    <property type="match status" value="1"/>
</dbReference>
<evidence type="ECO:0000259" key="13">
    <source>
        <dbReference type="PROSITE" id="PS50968"/>
    </source>
</evidence>
<dbReference type="Pfam" id="PF00198">
    <property type="entry name" value="2-oxoacid_dh"/>
    <property type="match status" value="1"/>
</dbReference>
<feature type="region of interest" description="Disordered" evidence="12">
    <location>
        <begin position="151"/>
        <end position="185"/>
    </location>
</feature>
<evidence type="ECO:0000256" key="3">
    <source>
        <dbReference type="ARBA" id="ARBA00007317"/>
    </source>
</evidence>
<dbReference type="CDD" id="cd06849">
    <property type="entry name" value="lipoyl_domain"/>
    <property type="match status" value="1"/>
</dbReference>
<dbReference type="InterPro" id="IPR036625">
    <property type="entry name" value="E3-bd_dom_sf"/>
</dbReference>
<dbReference type="InterPro" id="IPR011053">
    <property type="entry name" value="Single_hybrid_motif"/>
</dbReference>
<dbReference type="NCBIfam" id="TIGR01347">
    <property type="entry name" value="sucB"/>
    <property type="match status" value="1"/>
</dbReference>
<evidence type="ECO:0000256" key="9">
    <source>
        <dbReference type="ARBA" id="ARBA00023315"/>
    </source>
</evidence>
<evidence type="ECO:0000256" key="4">
    <source>
        <dbReference type="ARBA" id="ARBA00012945"/>
    </source>
</evidence>
<dbReference type="SUPFAM" id="SSF52777">
    <property type="entry name" value="CoA-dependent acyltransferases"/>
    <property type="match status" value="1"/>
</dbReference>
<comment type="function">
    <text evidence="1 11">E2 component of the 2-oxoglutarate dehydrogenase (OGDH) complex which catalyzes the second step in the conversion of 2-oxoglutarate to succinyl-CoA and CO(2).</text>
</comment>
<evidence type="ECO:0000256" key="11">
    <source>
        <dbReference type="RuleBase" id="RU361138"/>
    </source>
</evidence>
<comment type="pathway">
    <text evidence="2 11">Amino-acid degradation; L-lysine degradation via saccharopine pathway; glutaryl-CoA from L-lysine: step 6/6.</text>
</comment>
<dbReference type="NCBIfam" id="NF004309">
    <property type="entry name" value="PRK05704.1"/>
    <property type="match status" value="1"/>
</dbReference>
<dbReference type="InterPro" id="IPR006255">
    <property type="entry name" value="SucB"/>
</dbReference>
<dbReference type="InterPro" id="IPR050537">
    <property type="entry name" value="2-oxoacid_dehydrogenase"/>
</dbReference>
<keyword evidence="6 11" id="KW-0816">Tricarboxylic acid cycle</keyword>
<evidence type="ECO:0000256" key="5">
    <source>
        <dbReference type="ARBA" id="ARBA00019511"/>
    </source>
</evidence>
<dbReference type="PROSITE" id="PS51826">
    <property type="entry name" value="PSBD"/>
    <property type="match status" value="1"/>
</dbReference>
<evidence type="ECO:0000256" key="1">
    <source>
        <dbReference type="ARBA" id="ARBA00004052"/>
    </source>
</evidence>
<dbReference type="SUPFAM" id="SSF51230">
    <property type="entry name" value="Single hybrid motif"/>
    <property type="match status" value="1"/>
</dbReference>
<name>A0ABM9NKS5_9GAMM</name>
<dbReference type="Gene3D" id="2.40.50.100">
    <property type="match status" value="1"/>
</dbReference>
<keyword evidence="8 11" id="KW-0450">Lipoyl</keyword>
<feature type="domain" description="Lipoyl-binding" evidence="13">
    <location>
        <begin position="2"/>
        <end position="77"/>
    </location>
</feature>
<evidence type="ECO:0000256" key="8">
    <source>
        <dbReference type="ARBA" id="ARBA00022823"/>
    </source>
</evidence>
<dbReference type="InterPro" id="IPR004167">
    <property type="entry name" value="PSBD"/>
</dbReference>
<dbReference type="EC" id="2.3.1.61" evidence="4 11"/>
<comment type="cofactor">
    <cofactor evidence="11">
        <name>(R)-lipoate</name>
        <dbReference type="ChEBI" id="CHEBI:83088"/>
    </cofactor>
    <text evidence="11">Binds 1 lipoyl cofactor covalently.</text>
</comment>
<comment type="similarity">
    <text evidence="3 11">Belongs to the 2-oxoacid dehydrogenase family.</text>
</comment>
<dbReference type="Gene3D" id="3.30.559.10">
    <property type="entry name" value="Chloramphenicol acetyltransferase-like domain"/>
    <property type="match status" value="1"/>
</dbReference>
<reference evidence="15 16" key="1">
    <citation type="submission" date="2024-04" db="EMBL/GenBank/DDBJ databases">
        <authorList>
            <person name="Cremers G."/>
        </authorList>
    </citation>
    <scope>NUCLEOTIDE SEQUENCE [LARGE SCALE GENOMIC DNA]</scope>
    <source>
        <strain evidence="15">MeCH1-AG</strain>
    </source>
</reference>
<feature type="compositionally biased region" description="Low complexity" evidence="12">
    <location>
        <begin position="152"/>
        <end position="163"/>
    </location>
</feature>
<dbReference type="GO" id="GO:0016491">
    <property type="term" value="F:oxidoreductase activity"/>
    <property type="evidence" value="ECO:0007669"/>
    <property type="project" value="UniProtKB-KW"/>
</dbReference>
<feature type="compositionally biased region" description="Low complexity" evidence="12">
    <location>
        <begin position="83"/>
        <end position="108"/>
    </location>
</feature>
<keyword evidence="9 11" id="KW-0012">Acyltransferase</keyword>
<dbReference type="InterPro" id="IPR023213">
    <property type="entry name" value="CAT-like_dom_sf"/>
</dbReference>
<dbReference type="Proteomes" id="UP001497493">
    <property type="component" value="Chromosome"/>
</dbReference>
<dbReference type="InterPro" id="IPR003016">
    <property type="entry name" value="2-oxoA_DH_lipoyl-BS"/>
</dbReference>
<dbReference type="Gene3D" id="4.10.320.10">
    <property type="entry name" value="E3-binding domain"/>
    <property type="match status" value="1"/>
</dbReference>
<evidence type="ECO:0000259" key="14">
    <source>
        <dbReference type="PROSITE" id="PS51826"/>
    </source>
</evidence>
<proteinExistence type="inferred from homology"/>
<organism evidence="15 16">
    <name type="scientific">Candidatus Methylocalor cossyra</name>
    <dbReference type="NCBI Taxonomy" id="3108543"/>
    <lineage>
        <taxon>Bacteria</taxon>
        <taxon>Pseudomonadati</taxon>
        <taxon>Pseudomonadota</taxon>
        <taxon>Gammaproteobacteria</taxon>
        <taxon>Methylococcales</taxon>
        <taxon>Methylococcaceae</taxon>
        <taxon>Candidatus Methylocalor</taxon>
    </lineage>
</organism>
<dbReference type="Pfam" id="PF00364">
    <property type="entry name" value="Biotin_lipoyl"/>
    <property type="match status" value="1"/>
</dbReference>
<keyword evidence="7 11" id="KW-0808">Transferase</keyword>
<evidence type="ECO:0000256" key="10">
    <source>
        <dbReference type="ARBA" id="ARBA00052761"/>
    </source>
</evidence>
<keyword evidence="15" id="KW-0560">Oxidoreductase</keyword>
<dbReference type="PANTHER" id="PTHR43416">
    <property type="entry name" value="DIHYDROLIPOYLLYSINE-RESIDUE SUCCINYLTRANSFERASE COMPONENT OF 2-OXOGLUTARATE DEHYDROGENASE COMPLEX, MITOCHONDRIAL-RELATED"/>
    <property type="match status" value="1"/>
</dbReference>
<gene>
    <name evidence="15" type="primary">sucB</name>
    <name evidence="15" type="ORF">MECH1_V1_2462</name>
</gene>
<protein>
    <recommendedName>
        <fullName evidence="5 11">Dihydrolipoyllysine-residue succinyltransferase component of 2-oxoglutarate dehydrogenase complex</fullName>
        <ecNumber evidence="4 11">2.3.1.61</ecNumber>
    </recommendedName>
    <alternativeName>
        <fullName evidence="11">2-oxoglutarate dehydrogenase complex component E2</fullName>
    </alternativeName>
</protein>
<evidence type="ECO:0000256" key="6">
    <source>
        <dbReference type="ARBA" id="ARBA00022532"/>
    </source>
</evidence>
<dbReference type="Pfam" id="PF02817">
    <property type="entry name" value="E3_binding"/>
    <property type="match status" value="1"/>
</dbReference>
<feature type="domain" description="Peripheral subunit-binding (PSBD)" evidence="14">
    <location>
        <begin position="110"/>
        <end position="147"/>
    </location>
</feature>